<proteinExistence type="predicted"/>
<dbReference type="EMBL" id="KB444971">
    <property type="protein sequence ID" value="EMD44730.1"/>
    <property type="molecule type" value="Genomic_DNA"/>
</dbReference>
<name>M2RJQ5_ENTHI</name>
<dbReference type="InterPro" id="IPR006571">
    <property type="entry name" value="TLDc_dom"/>
</dbReference>
<dbReference type="AlphaFoldDB" id="M2RJQ5"/>
<reference evidence="2 3" key="1">
    <citation type="submission" date="2013-02" db="EMBL/GenBank/DDBJ databases">
        <authorList>
            <person name="Hannick L."/>
            <person name="Zafar N."/>
            <person name="Lorenzi H."/>
            <person name="Ali I.A."/>
            <person name="Petri W.P."/>
            <person name="Caler E."/>
        </authorList>
    </citation>
    <scope>NUCLEOTIDE SEQUENCE [LARGE SCALE GENOMIC DNA]</scope>
    <source>
        <strain evidence="2 3">KU27</strain>
    </source>
</reference>
<evidence type="ECO:0000259" key="1">
    <source>
        <dbReference type="Pfam" id="PF07534"/>
    </source>
</evidence>
<dbReference type="VEuPathDB" id="AmoebaDB:EHI5A_092410"/>
<evidence type="ECO:0000313" key="2">
    <source>
        <dbReference type="EMBL" id="EMD44730.1"/>
    </source>
</evidence>
<feature type="domain" description="TLDc" evidence="1">
    <location>
        <begin position="187"/>
        <end position="318"/>
    </location>
</feature>
<dbReference type="Pfam" id="PF07534">
    <property type="entry name" value="TLD"/>
    <property type="match status" value="1"/>
</dbReference>
<sequence>MMTTKQDERVTILKELDNVFNMVKVQKEEIIKNEKEYNEISPKGLKEEVINDIANESISDRISRIEGVYNRKEEIVRKNETIRDQIKDVISMLRTMINIYHRLEEIRFNDGQILSEHVDKIISKVMETEVKRIDKLINENPHRKYRYQGELDRKAKEWESRRVEENFLPSHQMTQIEMWSRKKAGNVVFDSKTDEWDKDTSVFDKNIMYREHLMIIITDTEGNRFGGYINSYINGTGYWINDPNAFVFSLESKGRKRGMMKFDIKEPQDAFYLCNQSSDWLFGFGKDNESGYDIGVYKESNKAISYCHQHSYDYNSLSNALCGKQHPEHFIPKRIIVIEMN</sequence>
<evidence type="ECO:0000313" key="3">
    <source>
        <dbReference type="Proteomes" id="UP000011755"/>
    </source>
</evidence>
<dbReference type="Proteomes" id="UP000011755">
    <property type="component" value="Unassembled WGS sequence"/>
</dbReference>
<dbReference type="OrthoDB" id="32126at2759"/>
<gene>
    <name evidence="2" type="ORF">EHI5A_092410</name>
</gene>
<organism evidence="2 3">
    <name type="scientific">Entamoeba histolytica KU27</name>
    <dbReference type="NCBI Taxonomy" id="885311"/>
    <lineage>
        <taxon>Eukaryota</taxon>
        <taxon>Amoebozoa</taxon>
        <taxon>Evosea</taxon>
        <taxon>Archamoebae</taxon>
        <taxon>Mastigamoebida</taxon>
        <taxon>Entamoebidae</taxon>
        <taxon>Entamoeba</taxon>
    </lineage>
</organism>
<protein>
    <recommendedName>
        <fullName evidence="1">TLDc domain-containing protein</fullName>
    </recommendedName>
</protein>
<accession>M2RJQ5</accession>